<dbReference type="Pfam" id="PF06902">
    <property type="entry name" value="Fer4_19"/>
    <property type="match status" value="1"/>
</dbReference>
<keyword evidence="1" id="KW-0001">2Fe-2S</keyword>
<feature type="domain" description="Iron-binding zinc finger CDGSH type" evidence="6">
    <location>
        <begin position="53"/>
        <end position="89"/>
    </location>
</feature>
<evidence type="ECO:0000256" key="3">
    <source>
        <dbReference type="ARBA" id="ARBA00023004"/>
    </source>
</evidence>
<dbReference type="SMART" id="SM00704">
    <property type="entry name" value="ZnF_CDGSH"/>
    <property type="match status" value="2"/>
</dbReference>
<dbReference type="InterPro" id="IPR052950">
    <property type="entry name" value="CISD"/>
</dbReference>
<dbReference type="STRING" id="28117.BHV66_02465"/>
<sequence length="263" mass="29009">MAKKTASPHESSSEGNQIAITVTEKGPYLVTGNPPLAMQFIMPDSEGESWYFQEGRHFSTEKEPTALCRCGLSRSKPYCDGSHLKGEWDSAITSGEDRITDEVEITEGQRVTLNDNEKYCVFARFCHPYGGVWDLTAASGDSQSRKLAVREASMCPSARLTAWDNRTGKPYEFIFEPSLGLIEDPAIGASGGLWVRGGIRIQREDGRTFEVRNRVVLCRCGHSRNKPYCDGAHAAVKWKDGLEGTPDGETLPRSVASAKIETR</sequence>
<name>A0A1Q6FBF0_9BACT</name>
<gene>
    <name evidence="7" type="ORF">BHV66_02465</name>
</gene>
<dbReference type="AlphaFoldDB" id="A0A1Q6FBF0"/>
<keyword evidence="3" id="KW-0408">Iron</keyword>
<dbReference type="Pfam" id="PF09360">
    <property type="entry name" value="zf-CDGSH"/>
    <property type="match status" value="2"/>
</dbReference>
<dbReference type="InterPro" id="IPR010693">
    <property type="entry name" value="Divergent_4Fe-4S_mono-cluster"/>
</dbReference>
<dbReference type="InterPro" id="IPR016548">
    <property type="entry name" value="UCP009180"/>
</dbReference>
<accession>A0A1Q6FBF0</accession>
<dbReference type="Proteomes" id="UP000187417">
    <property type="component" value="Unassembled WGS sequence"/>
</dbReference>
<dbReference type="Gene3D" id="3.40.5.90">
    <property type="entry name" value="CDGSH iron-sulfur domain, mitoNEET-type"/>
    <property type="match status" value="2"/>
</dbReference>
<organism evidence="7 8">
    <name type="scientific">Alistipes putredinis</name>
    <dbReference type="NCBI Taxonomy" id="28117"/>
    <lineage>
        <taxon>Bacteria</taxon>
        <taxon>Pseudomonadati</taxon>
        <taxon>Bacteroidota</taxon>
        <taxon>Bacteroidia</taxon>
        <taxon>Bacteroidales</taxon>
        <taxon>Rikenellaceae</taxon>
        <taxon>Alistipes</taxon>
    </lineage>
</organism>
<dbReference type="RefSeq" id="WP_278339009.1">
    <property type="nucleotide sequence ID" value="NZ_CAJJWD010000008.1"/>
</dbReference>
<dbReference type="GO" id="GO:0005737">
    <property type="term" value="C:cytoplasm"/>
    <property type="evidence" value="ECO:0007669"/>
    <property type="project" value="UniProtKB-ARBA"/>
</dbReference>
<protein>
    <recommendedName>
        <fullName evidence="6">Iron-binding zinc finger CDGSH type domain-containing protein</fullName>
    </recommendedName>
</protein>
<keyword evidence="4" id="KW-0411">Iron-sulfur</keyword>
<evidence type="ECO:0000256" key="1">
    <source>
        <dbReference type="ARBA" id="ARBA00022714"/>
    </source>
</evidence>
<dbReference type="InterPro" id="IPR018967">
    <property type="entry name" value="FeS-contain_CDGSH-typ"/>
</dbReference>
<evidence type="ECO:0000259" key="6">
    <source>
        <dbReference type="SMART" id="SM00704"/>
    </source>
</evidence>
<feature type="domain" description="Iron-binding zinc finger CDGSH type" evidence="6">
    <location>
        <begin position="202"/>
        <end position="239"/>
    </location>
</feature>
<dbReference type="PANTHER" id="PTHR46491:SF3">
    <property type="entry name" value="CDGSH IRON-SULFUR DOMAIN-CONTAINING PROTEIN 3, MITOCHONDRIAL"/>
    <property type="match status" value="1"/>
</dbReference>
<evidence type="ECO:0000256" key="4">
    <source>
        <dbReference type="ARBA" id="ARBA00023014"/>
    </source>
</evidence>
<dbReference type="EMBL" id="MNQH01000002">
    <property type="protein sequence ID" value="OKY96208.1"/>
    <property type="molecule type" value="Genomic_DNA"/>
</dbReference>
<dbReference type="PIRSF" id="PIRSF009180">
    <property type="entry name" value="UCP009180"/>
    <property type="match status" value="1"/>
</dbReference>
<dbReference type="InterPro" id="IPR042216">
    <property type="entry name" value="MitoNEET_CISD"/>
</dbReference>
<evidence type="ECO:0000313" key="7">
    <source>
        <dbReference type="EMBL" id="OKY96208.1"/>
    </source>
</evidence>
<dbReference type="PANTHER" id="PTHR46491">
    <property type="entry name" value="CDGSH IRON SULFUR DOMAIN PROTEIN HOMOLOG"/>
    <property type="match status" value="1"/>
</dbReference>
<evidence type="ECO:0000256" key="5">
    <source>
        <dbReference type="SAM" id="MobiDB-lite"/>
    </source>
</evidence>
<evidence type="ECO:0000256" key="2">
    <source>
        <dbReference type="ARBA" id="ARBA00022723"/>
    </source>
</evidence>
<feature type="region of interest" description="Disordered" evidence="5">
    <location>
        <begin position="242"/>
        <end position="263"/>
    </location>
</feature>
<comment type="caution">
    <text evidence="7">The sequence shown here is derived from an EMBL/GenBank/DDBJ whole genome shotgun (WGS) entry which is preliminary data.</text>
</comment>
<reference evidence="7 8" key="1">
    <citation type="journal article" date="2016" name="Nat. Biotechnol.">
        <title>Measurement of bacterial replication rates in microbial communities.</title>
        <authorList>
            <person name="Brown C.T."/>
            <person name="Olm M.R."/>
            <person name="Thomas B.C."/>
            <person name="Banfield J.F."/>
        </authorList>
    </citation>
    <scope>NUCLEOTIDE SEQUENCE [LARGE SCALE GENOMIC DNA]</scope>
    <source>
        <strain evidence="7">CAG:67_53_122</strain>
    </source>
</reference>
<evidence type="ECO:0000313" key="8">
    <source>
        <dbReference type="Proteomes" id="UP000187417"/>
    </source>
</evidence>
<proteinExistence type="predicted"/>
<keyword evidence="2" id="KW-0479">Metal-binding</keyword>
<dbReference type="GO" id="GO:0046872">
    <property type="term" value="F:metal ion binding"/>
    <property type="evidence" value="ECO:0007669"/>
    <property type="project" value="UniProtKB-KW"/>
</dbReference>
<dbReference type="GO" id="GO:0051537">
    <property type="term" value="F:2 iron, 2 sulfur cluster binding"/>
    <property type="evidence" value="ECO:0007669"/>
    <property type="project" value="UniProtKB-KW"/>
</dbReference>